<dbReference type="CDD" id="cd17416">
    <property type="entry name" value="MFS_NPF1_2"/>
    <property type="match status" value="1"/>
</dbReference>
<keyword evidence="4 6" id="KW-1133">Transmembrane helix</keyword>
<keyword evidence="3 6" id="KW-0812">Transmembrane</keyword>
<feature type="transmembrane region" description="Helical" evidence="6">
    <location>
        <begin position="178"/>
        <end position="200"/>
    </location>
</feature>
<feature type="transmembrane region" description="Helical" evidence="6">
    <location>
        <begin position="483"/>
        <end position="502"/>
    </location>
</feature>
<comment type="similarity">
    <text evidence="2">Belongs to the major facilitator superfamily. Proton-dependent oligopeptide transporter (POT/PTR) (TC 2.A.17) family.</text>
</comment>
<dbReference type="EMBL" id="JBEDUW010000003">
    <property type="protein sequence ID" value="KAK9940260.1"/>
    <property type="molecule type" value="Genomic_DNA"/>
</dbReference>
<dbReference type="PANTHER" id="PTHR11654">
    <property type="entry name" value="OLIGOPEPTIDE TRANSPORTER-RELATED"/>
    <property type="match status" value="1"/>
</dbReference>
<dbReference type="GO" id="GO:0022857">
    <property type="term" value="F:transmembrane transporter activity"/>
    <property type="evidence" value="ECO:0007669"/>
    <property type="project" value="InterPro"/>
</dbReference>
<feature type="transmembrane region" description="Helical" evidence="6">
    <location>
        <begin position="137"/>
        <end position="157"/>
    </location>
</feature>
<feature type="transmembrane region" description="Helical" evidence="6">
    <location>
        <begin position="206"/>
        <end position="227"/>
    </location>
</feature>
<feature type="transmembrane region" description="Helical" evidence="6">
    <location>
        <begin position="365"/>
        <end position="385"/>
    </location>
</feature>
<keyword evidence="5 6" id="KW-0472">Membrane</keyword>
<organism evidence="7 8">
    <name type="scientific">Rubus argutus</name>
    <name type="common">Southern blackberry</name>
    <dbReference type="NCBI Taxonomy" id="59490"/>
    <lineage>
        <taxon>Eukaryota</taxon>
        <taxon>Viridiplantae</taxon>
        <taxon>Streptophyta</taxon>
        <taxon>Embryophyta</taxon>
        <taxon>Tracheophyta</taxon>
        <taxon>Spermatophyta</taxon>
        <taxon>Magnoliopsida</taxon>
        <taxon>eudicotyledons</taxon>
        <taxon>Gunneridae</taxon>
        <taxon>Pentapetalae</taxon>
        <taxon>rosids</taxon>
        <taxon>fabids</taxon>
        <taxon>Rosales</taxon>
        <taxon>Rosaceae</taxon>
        <taxon>Rosoideae</taxon>
        <taxon>Rosoideae incertae sedis</taxon>
        <taxon>Rubus</taxon>
    </lineage>
</organism>
<feature type="transmembrane region" description="Helical" evidence="6">
    <location>
        <begin position="330"/>
        <end position="353"/>
    </location>
</feature>
<dbReference type="Proteomes" id="UP001457282">
    <property type="component" value="Unassembled WGS sequence"/>
</dbReference>
<evidence type="ECO:0000256" key="2">
    <source>
        <dbReference type="ARBA" id="ARBA00005982"/>
    </source>
</evidence>
<proteinExistence type="inferred from homology"/>
<protein>
    <submittedName>
        <fullName evidence="7">Uncharacterized protein</fullName>
    </submittedName>
</protein>
<evidence type="ECO:0000256" key="6">
    <source>
        <dbReference type="SAM" id="Phobius"/>
    </source>
</evidence>
<evidence type="ECO:0000256" key="5">
    <source>
        <dbReference type="ARBA" id="ARBA00023136"/>
    </source>
</evidence>
<reference evidence="7 8" key="1">
    <citation type="journal article" date="2023" name="G3 (Bethesda)">
        <title>A chromosome-length genome assembly and annotation of blackberry (Rubus argutus, cv. 'Hillquist').</title>
        <authorList>
            <person name="Bruna T."/>
            <person name="Aryal R."/>
            <person name="Dudchenko O."/>
            <person name="Sargent D.J."/>
            <person name="Mead D."/>
            <person name="Buti M."/>
            <person name="Cavallini A."/>
            <person name="Hytonen T."/>
            <person name="Andres J."/>
            <person name="Pham M."/>
            <person name="Weisz D."/>
            <person name="Mascagni F."/>
            <person name="Usai G."/>
            <person name="Natali L."/>
            <person name="Bassil N."/>
            <person name="Fernandez G.E."/>
            <person name="Lomsadze A."/>
            <person name="Armour M."/>
            <person name="Olukolu B."/>
            <person name="Poorten T."/>
            <person name="Britton C."/>
            <person name="Davik J."/>
            <person name="Ashrafi H."/>
            <person name="Aiden E.L."/>
            <person name="Borodovsky M."/>
            <person name="Worthington M."/>
        </authorList>
    </citation>
    <scope>NUCLEOTIDE SEQUENCE [LARGE SCALE GENOMIC DNA]</scope>
    <source>
        <strain evidence="7">PI 553951</strain>
    </source>
</reference>
<evidence type="ECO:0000256" key="1">
    <source>
        <dbReference type="ARBA" id="ARBA00004141"/>
    </source>
</evidence>
<evidence type="ECO:0000256" key="3">
    <source>
        <dbReference type="ARBA" id="ARBA00022692"/>
    </source>
</evidence>
<dbReference type="InterPro" id="IPR018456">
    <property type="entry name" value="PTR2_symporter_CS"/>
</dbReference>
<comment type="subcellular location">
    <subcellularLocation>
        <location evidence="1">Membrane</location>
        <topology evidence="1">Multi-pass membrane protein</topology>
    </subcellularLocation>
</comment>
<name>A0AAW1XWG3_RUBAR</name>
<dbReference type="InterPro" id="IPR036259">
    <property type="entry name" value="MFS_trans_sf"/>
</dbReference>
<keyword evidence="8" id="KW-1185">Reference proteome</keyword>
<accession>A0AAW1XWG3</accession>
<feature type="transmembrane region" description="Helical" evidence="6">
    <location>
        <begin position="522"/>
        <end position="540"/>
    </location>
</feature>
<evidence type="ECO:0000313" key="8">
    <source>
        <dbReference type="Proteomes" id="UP001457282"/>
    </source>
</evidence>
<dbReference type="Pfam" id="PF00854">
    <property type="entry name" value="PTR2"/>
    <property type="match status" value="1"/>
</dbReference>
<gene>
    <name evidence="7" type="ORF">M0R45_016928</name>
</gene>
<sequence>MEHGSLSHNGESHIISSDLGGRRGGWITFPFIAGAVAGLTIAAGAWLSNLIVFLIQEFNVNSIDAAQISNIANGCSSFFPVIGAIIADSFFGSFSVITVSSCISLLGLVLFTSTVTLDSLKPQPCVSGSELCEPTSNIQYAILYTALALASIGLGGTRFTLATMGANQFDKPKSQASFFNWYFFSIYTASVVGLTVIVYVEDNVGWKWGFGIGGIANIIGLAIFVSGTRFYCFDKPKGSPFVGLARVVVASARKRNLQISSESKDYCYHGDQGMTDMAVATPSKSIRFLNRAAQNVEGDVKPDGSIAKPWRVCTVQQVEDFKTLIRIMPLWSTSIFLATPIGVTSSLAILQALNMDRHLGPHFKIPASSVVVIVLTSNSISLSVIDRFLCPAWQKLTGRFPTPLQRIGLGHVLNVLGMAAAALVESKRLNIAQHHSGDNAPMSVLWLFPQLVFVGIGEAFHFPGQISLYYQEFPVSLKSTSTAMISLVVGIAFYLSTGLIDLVQRFTSWLPDNIDNGKADNVYWMLVVIGVVNFGYYLVCAKLYKYQNVKGTGGNPDSDCDK</sequence>
<feature type="transmembrane region" description="Helical" evidence="6">
    <location>
        <begin position="94"/>
        <end position="117"/>
    </location>
</feature>
<dbReference type="Gene3D" id="1.20.1250.20">
    <property type="entry name" value="MFS general substrate transporter like domains"/>
    <property type="match status" value="1"/>
</dbReference>
<dbReference type="AlphaFoldDB" id="A0AAW1XWG3"/>
<feature type="transmembrane region" description="Helical" evidence="6">
    <location>
        <begin position="31"/>
        <end position="55"/>
    </location>
</feature>
<dbReference type="GO" id="GO:0016020">
    <property type="term" value="C:membrane"/>
    <property type="evidence" value="ECO:0007669"/>
    <property type="project" value="UniProtKB-SubCell"/>
</dbReference>
<dbReference type="SUPFAM" id="SSF103473">
    <property type="entry name" value="MFS general substrate transporter"/>
    <property type="match status" value="1"/>
</dbReference>
<evidence type="ECO:0000256" key="4">
    <source>
        <dbReference type="ARBA" id="ARBA00022989"/>
    </source>
</evidence>
<dbReference type="InterPro" id="IPR000109">
    <property type="entry name" value="POT_fam"/>
</dbReference>
<dbReference type="GO" id="GO:0006857">
    <property type="term" value="P:oligopeptide transport"/>
    <property type="evidence" value="ECO:0007669"/>
    <property type="project" value="InterPro"/>
</dbReference>
<dbReference type="PROSITE" id="PS01022">
    <property type="entry name" value="PTR2_1"/>
    <property type="match status" value="1"/>
</dbReference>
<comment type="caution">
    <text evidence="7">The sequence shown here is derived from an EMBL/GenBank/DDBJ whole genome shotgun (WGS) entry which is preliminary data.</text>
</comment>
<evidence type="ECO:0000313" key="7">
    <source>
        <dbReference type="EMBL" id="KAK9940260.1"/>
    </source>
</evidence>